<keyword evidence="6" id="KW-0269">Exonuclease</keyword>
<accession>A0A0R2ATV8</accession>
<protein>
    <recommendedName>
        <fullName evidence="3">Nuclease SbcCD subunit C</fullName>
    </recommendedName>
</protein>
<dbReference type="Gene3D" id="3.40.50.300">
    <property type="entry name" value="P-loop containing nucleotide triphosphate hydrolases"/>
    <property type="match status" value="2"/>
</dbReference>
<keyword evidence="6" id="KW-0540">Nuclease</keyword>
<feature type="coiled-coil region" evidence="4">
    <location>
        <begin position="235"/>
        <end position="272"/>
    </location>
</feature>
<evidence type="ECO:0000259" key="5">
    <source>
        <dbReference type="Pfam" id="PF13476"/>
    </source>
</evidence>
<name>A0A0R2ATV8_9LACO</name>
<dbReference type="GO" id="GO:0004527">
    <property type="term" value="F:exonuclease activity"/>
    <property type="evidence" value="ECO:0007669"/>
    <property type="project" value="UniProtKB-KW"/>
</dbReference>
<gene>
    <name evidence="6" type="ORF">FC48_GL001590</name>
</gene>
<comment type="caution">
    <text evidence="6">The sequence shown here is derived from an EMBL/GenBank/DDBJ whole genome shotgun (WGS) entry which is preliminary data.</text>
</comment>
<dbReference type="InterPro" id="IPR027417">
    <property type="entry name" value="P-loop_NTPase"/>
</dbReference>
<dbReference type="PANTHER" id="PTHR32114:SF2">
    <property type="entry name" value="ABC TRANSPORTER ABCH.3"/>
    <property type="match status" value="1"/>
</dbReference>
<evidence type="ECO:0000256" key="2">
    <source>
        <dbReference type="ARBA" id="ARBA00011322"/>
    </source>
</evidence>
<feature type="coiled-coil region" evidence="4">
    <location>
        <begin position="531"/>
        <end position="565"/>
    </location>
</feature>
<dbReference type="GO" id="GO:0006302">
    <property type="term" value="P:double-strand break repair"/>
    <property type="evidence" value="ECO:0007669"/>
    <property type="project" value="InterPro"/>
</dbReference>
<proteinExistence type="inferred from homology"/>
<evidence type="ECO:0000256" key="4">
    <source>
        <dbReference type="SAM" id="Coils"/>
    </source>
</evidence>
<feature type="domain" description="Rad50/SbcC-type AAA" evidence="5">
    <location>
        <begin position="5"/>
        <end position="208"/>
    </location>
</feature>
<dbReference type="Pfam" id="PF13476">
    <property type="entry name" value="AAA_23"/>
    <property type="match status" value="1"/>
</dbReference>
<dbReference type="Proteomes" id="UP000051612">
    <property type="component" value="Unassembled WGS sequence"/>
</dbReference>
<keyword evidence="6" id="KW-0378">Hydrolase</keyword>
<feature type="coiled-coil region" evidence="4">
    <location>
        <begin position="613"/>
        <end position="826"/>
    </location>
</feature>
<evidence type="ECO:0000256" key="1">
    <source>
        <dbReference type="ARBA" id="ARBA00006930"/>
    </source>
</evidence>
<dbReference type="PATRIC" id="fig|1423772.3.peg.1694"/>
<organism evidence="6 7">
    <name type="scientific">Ligilactobacillus murinus DSM 20452 = NBRC 14221</name>
    <dbReference type="NCBI Taxonomy" id="1423772"/>
    <lineage>
        <taxon>Bacteria</taxon>
        <taxon>Bacillati</taxon>
        <taxon>Bacillota</taxon>
        <taxon>Bacilli</taxon>
        <taxon>Lactobacillales</taxon>
        <taxon>Lactobacillaceae</taxon>
        <taxon>Ligilactobacillus</taxon>
    </lineage>
</organism>
<dbReference type="RefSeq" id="WP_056960273.1">
    <property type="nucleotide sequence ID" value="NZ_AYYN01000171.1"/>
</dbReference>
<dbReference type="SUPFAM" id="SSF52540">
    <property type="entry name" value="P-loop containing nucleoside triphosphate hydrolases"/>
    <property type="match status" value="1"/>
</dbReference>
<dbReference type="InterPro" id="IPR038729">
    <property type="entry name" value="Rad50/SbcC_AAA"/>
</dbReference>
<evidence type="ECO:0000313" key="7">
    <source>
        <dbReference type="Proteomes" id="UP000051612"/>
    </source>
</evidence>
<comment type="similarity">
    <text evidence="1">Belongs to the SMC family. SbcC subfamily.</text>
</comment>
<dbReference type="AlphaFoldDB" id="A0A0R2ATV8"/>
<dbReference type="PANTHER" id="PTHR32114">
    <property type="entry name" value="ABC TRANSPORTER ABCH.3"/>
    <property type="match status" value="1"/>
</dbReference>
<dbReference type="GO" id="GO:0016887">
    <property type="term" value="F:ATP hydrolysis activity"/>
    <property type="evidence" value="ECO:0007669"/>
    <property type="project" value="InterPro"/>
</dbReference>
<dbReference type="EMBL" id="AYYN01000171">
    <property type="protein sequence ID" value="KRM70776.1"/>
    <property type="molecule type" value="Genomic_DNA"/>
</dbReference>
<feature type="coiled-coil region" evidence="4">
    <location>
        <begin position="323"/>
        <end position="350"/>
    </location>
</feature>
<reference evidence="6 7" key="1">
    <citation type="journal article" date="2015" name="Genome Announc.">
        <title>Expanding the biotechnology potential of lactobacilli through comparative genomics of 213 strains and associated genera.</title>
        <authorList>
            <person name="Sun Z."/>
            <person name="Harris H.M."/>
            <person name="McCann A."/>
            <person name="Guo C."/>
            <person name="Argimon S."/>
            <person name="Zhang W."/>
            <person name="Yang X."/>
            <person name="Jeffery I.B."/>
            <person name="Cooney J.C."/>
            <person name="Kagawa T.F."/>
            <person name="Liu W."/>
            <person name="Song Y."/>
            <person name="Salvetti E."/>
            <person name="Wrobel A."/>
            <person name="Rasinkangas P."/>
            <person name="Parkhill J."/>
            <person name="Rea M.C."/>
            <person name="O'Sullivan O."/>
            <person name="Ritari J."/>
            <person name="Douillard F.P."/>
            <person name="Paul Ross R."/>
            <person name="Yang R."/>
            <person name="Briner A.E."/>
            <person name="Felis G.E."/>
            <person name="de Vos W.M."/>
            <person name="Barrangou R."/>
            <person name="Klaenhammer T.R."/>
            <person name="Caufield P.W."/>
            <person name="Cui Y."/>
            <person name="Zhang H."/>
            <person name="O'Toole P.W."/>
        </authorList>
    </citation>
    <scope>NUCLEOTIDE SEQUENCE [LARGE SCALE GENOMIC DNA]</scope>
    <source>
        <strain evidence="6 7">DSM 20452</strain>
    </source>
</reference>
<sequence length="1031" mass="117549">MRPLELKLKNFGPYVDETVDFTRFEQAPLFLITGKTGSGKTTIFDAMCYALFNETSGKKRQAFQMRSDFASDKKETSVEFTFEHQGKIYYIKRQPKQVLAGRGGKPVEKKAKVELIYPGPAEEKLAIQKIPEARRFIDELLHLTAEQFTKVILLPQGEFRNFLAADSKEKEEVLRNLFGSELFERWTEQLKAKFKEQNAKYQQKEQQLMLSMQQADFSSETQIPELWLEQIKSWLEQVNAQLAEQAKTWQQAKKENERLQHILSKQEELQKSFDLLEKLQAKQADLLAKAPKREALRQQIVILKWALKHQTNFELLENNKATLVKTKHDIQKTEQSYAELKNEQLSLATKLAKHEVKHKEIANYQYQYKQLETNLPLYKVVSELLTARKEVEARQSVLVAEIQKTTTSLDKKQAKLATIKAKQHALTELIQEKGSLETKLEKLKYQQVALTELLQKQVDLDKRQTNIKNLQNELADAITISQKARAKARDLANQLADHYIFVAVKKLQAGKPCPVCGSLEHPSPAKVSEVARIDEEQVEQAKQQARKLEDTVTALQARINEFNAETVERQKEFETKRQAFFEKYPALEKSELTSLEDKLAQNKHELIQEITILTDKEKEAASLQKQQETLEQKSEQARSKLTELNEQAQAAQLDKQTLITQLAEKQAQLPAKYQTEKQAKAQLRIWQQKIAEFEAHLADLNAHIKQTEQSLVATETKLNEAKQQAKELQQVISQRQADLEAVCAVKKVTLAELKDLLAQSVQLEQLEKALADQQKELDSINGQVEILSKQVAGQKQPDLEQTNKKLLQAKRTEAKLQQLVAELEHKYSTNTKCYQQVKSLFEQQQAEFTQLGQLKELVDVVTGKGEQKLGFERYILQTYLKEVLLTANVRLAHLTNGRYELCLNEDTGRGASSTGLELDIYDDNAGKRRSVHTLSGGESFLAALALALALGEVIQKKSGGIEIEALFVDEGFGSLDQEALRVALETLQTIEGKNRMVGIISHVTELKAQLPYQLQVVTKGERSTLRYVTTI</sequence>
<evidence type="ECO:0000256" key="3">
    <source>
        <dbReference type="ARBA" id="ARBA00013368"/>
    </source>
</evidence>
<evidence type="ECO:0000313" key="6">
    <source>
        <dbReference type="EMBL" id="KRM70776.1"/>
    </source>
</evidence>
<keyword evidence="4" id="KW-0175">Coiled coil</keyword>
<comment type="subunit">
    <text evidence="2">Heterodimer of SbcC and SbcD.</text>
</comment>
<dbReference type="Pfam" id="PF13558">
    <property type="entry name" value="SbcC_Walker_B"/>
    <property type="match status" value="1"/>
</dbReference>
<feature type="coiled-coil region" evidence="4">
    <location>
        <begin position="426"/>
        <end position="487"/>
    </location>
</feature>